<dbReference type="AlphaFoldDB" id="A0AA35MHM5"/>
<name>A0AA35MHM5_9HYPO</name>
<reference evidence="1" key="1">
    <citation type="submission" date="2023-01" db="EMBL/GenBank/DDBJ databases">
        <authorList>
            <person name="Piombo E."/>
        </authorList>
    </citation>
    <scope>NUCLEOTIDE SEQUENCE</scope>
</reference>
<dbReference type="Proteomes" id="UP001160390">
    <property type="component" value="Unassembled WGS sequence"/>
</dbReference>
<organism evidence="1 2">
    <name type="scientific">Clonostachys chloroleuca</name>
    <dbReference type="NCBI Taxonomy" id="1926264"/>
    <lineage>
        <taxon>Eukaryota</taxon>
        <taxon>Fungi</taxon>
        <taxon>Dikarya</taxon>
        <taxon>Ascomycota</taxon>
        <taxon>Pezizomycotina</taxon>
        <taxon>Sordariomycetes</taxon>
        <taxon>Hypocreomycetidae</taxon>
        <taxon>Hypocreales</taxon>
        <taxon>Bionectriaceae</taxon>
        <taxon>Clonostachys</taxon>
    </lineage>
</organism>
<comment type="caution">
    <text evidence="1">The sequence shown here is derived from an EMBL/GenBank/DDBJ whole genome shotgun (WGS) entry which is preliminary data.</text>
</comment>
<gene>
    <name evidence="1" type="ORF">CCHLO57077_00003356</name>
</gene>
<proteinExistence type="predicted"/>
<sequence>MANQLRFRLVACHLQVLRTCVDIGQIEEELKRLPTTLEEMIESHHHARVIRTLQFMVYSQRPMRVEELVDVAAVDLLRHPPFEIDRRMPDTQGILDICPSLLTRASGLSKDTDDTSTDLIELAHATVREYLLSLTPSDMFYDVANSTRAHGVIATVCVAYLSHIKEGQSPEDIQKQFPLA</sequence>
<keyword evidence="2" id="KW-1185">Reference proteome</keyword>
<dbReference type="EMBL" id="CABFNP030001284">
    <property type="protein sequence ID" value="CAI6096860.1"/>
    <property type="molecule type" value="Genomic_DNA"/>
</dbReference>
<dbReference type="PANTHER" id="PTHR10039">
    <property type="entry name" value="AMELOGENIN"/>
    <property type="match status" value="1"/>
</dbReference>
<evidence type="ECO:0000313" key="2">
    <source>
        <dbReference type="Proteomes" id="UP001160390"/>
    </source>
</evidence>
<evidence type="ECO:0000313" key="1">
    <source>
        <dbReference type="EMBL" id="CAI6096860.1"/>
    </source>
</evidence>
<accession>A0AA35MHM5</accession>
<protein>
    <submittedName>
        <fullName evidence="1">Uncharacterized protein</fullName>
    </submittedName>
</protein>